<dbReference type="InterPro" id="IPR002347">
    <property type="entry name" value="SDR_fam"/>
</dbReference>
<dbReference type="Gene3D" id="3.40.50.720">
    <property type="entry name" value="NAD(P)-binding Rossmann-like Domain"/>
    <property type="match status" value="1"/>
</dbReference>
<evidence type="ECO:0000313" key="3">
    <source>
        <dbReference type="Proteomes" id="UP000494206"/>
    </source>
</evidence>
<dbReference type="InterPro" id="IPR036291">
    <property type="entry name" value="NAD(P)-bd_dom_sf"/>
</dbReference>
<keyword evidence="3" id="KW-1185">Reference proteome</keyword>
<sequence>MSKTFEGKVAIVTGSSNGIGRACAVLFAKKGAKVTITGRNADRLKETADLITTAGVPESHINIVQGDVTNSATLDEIVKTTVDKFGKIDILVNNAGCVLSDENGKMNLEASVDTCRRTMDLNLHSVIELTQKCRPHLIASKGEVVNISSIAAGPHAFKDQAYYAMSKSALDQFTRCAAVELIAHGVRVNSVNPGAVFTGIGEAMGLPKELATKMFEYYNGKTDYIPTGAAGMPNDIATIVAFLADRSSSGYMIGQTLTADGGSSLILSLNTGSMEEVLKELA</sequence>
<dbReference type="SUPFAM" id="SSF51735">
    <property type="entry name" value="NAD(P)-binding Rossmann-fold domains"/>
    <property type="match status" value="1"/>
</dbReference>
<comment type="caution">
    <text evidence="2">The sequence shown here is derived from an EMBL/GenBank/DDBJ whole genome shotgun (WGS) entry which is preliminary data.</text>
</comment>
<dbReference type="PANTHER" id="PTHR44115:SF4">
    <property type="entry name" value="OXIDOREDUCTASE"/>
    <property type="match status" value="1"/>
</dbReference>
<dbReference type="PRINTS" id="PR00080">
    <property type="entry name" value="SDRFAMILY"/>
</dbReference>
<dbReference type="PANTHER" id="PTHR44115">
    <property type="entry name" value="PROTEIN CBG09704"/>
    <property type="match status" value="1"/>
</dbReference>
<dbReference type="FunFam" id="3.40.50.720:FF:000084">
    <property type="entry name" value="Short-chain dehydrogenase reductase"/>
    <property type="match status" value="1"/>
</dbReference>
<evidence type="ECO:0000313" key="2">
    <source>
        <dbReference type="EMBL" id="CAB3398044.1"/>
    </source>
</evidence>
<dbReference type="InterPro" id="IPR020904">
    <property type="entry name" value="Sc_DH/Rdtase_CS"/>
</dbReference>
<protein>
    <submittedName>
        <fullName evidence="2">Uncharacterized protein</fullName>
    </submittedName>
</protein>
<keyword evidence="1" id="KW-0560">Oxidoreductase</keyword>
<dbReference type="Proteomes" id="UP000494206">
    <property type="component" value="Unassembled WGS sequence"/>
</dbReference>
<evidence type="ECO:0000256" key="1">
    <source>
        <dbReference type="ARBA" id="ARBA00023002"/>
    </source>
</evidence>
<reference evidence="2 3" key="1">
    <citation type="submission" date="2020-04" db="EMBL/GenBank/DDBJ databases">
        <authorList>
            <person name="Laetsch R D."/>
            <person name="Stevens L."/>
            <person name="Kumar S."/>
            <person name="Blaxter L. M."/>
        </authorList>
    </citation>
    <scope>NUCLEOTIDE SEQUENCE [LARGE SCALE GENOMIC DNA]</scope>
</reference>
<dbReference type="OrthoDB" id="47007at2759"/>
<name>A0A8S1EEU8_9PELO</name>
<dbReference type="AlphaFoldDB" id="A0A8S1EEU8"/>
<dbReference type="PROSITE" id="PS00061">
    <property type="entry name" value="ADH_SHORT"/>
    <property type="match status" value="1"/>
</dbReference>
<dbReference type="EMBL" id="CADEPM010000001">
    <property type="protein sequence ID" value="CAB3398044.1"/>
    <property type="molecule type" value="Genomic_DNA"/>
</dbReference>
<gene>
    <name evidence="2" type="ORF">CBOVIS_LOCUS1371</name>
</gene>
<organism evidence="2 3">
    <name type="scientific">Caenorhabditis bovis</name>
    <dbReference type="NCBI Taxonomy" id="2654633"/>
    <lineage>
        <taxon>Eukaryota</taxon>
        <taxon>Metazoa</taxon>
        <taxon>Ecdysozoa</taxon>
        <taxon>Nematoda</taxon>
        <taxon>Chromadorea</taxon>
        <taxon>Rhabditida</taxon>
        <taxon>Rhabditina</taxon>
        <taxon>Rhabditomorpha</taxon>
        <taxon>Rhabditoidea</taxon>
        <taxon>Rhabditidae</taxon>
        <taxon>Peloderinae</taxon>
        <taxon>Caenorhabditis</taxon>
    </lineage>
</organism>
<dbReference type="Pfam" id="PF13561">
    <property type="entry name" value="adh_short_C2"/>
    <property type="match status" value="1"/>
</dbReference>
<dbReference type="PRINTS" id="PR00081">
    <property type="entry name" value="GDHRDH"/>
</dbReference>
<dbReference type="GO" id="GO:0016491">
    <property type="term" value="F:oxidoreductase activity"/>
    <property type="evidence" value="ECO:0007669"/>
    <property type="project" value="UniProtKB-KW"/>
</dbReference>
<proteinExistence type="predicted"/>
<accession>A0A8S1EEU8</accession>